<name>A0ABS8XUP0_9BURK</name>
<dbReference type="Proteomes" id="UP001200741">
    <property type="component" value="Unassembled WGS sequence"/>
</dbReference>
<evidence type="ECO:0008006" key="4">
    <source>
        <dbReference type="Google" id="ProtNLM"/>
    </source>
</evidence>
<reference evidence="2 3" key="1">
    <citation type="submission" date="2021-12" db="EMBL/GenBank/DDBJ databases">
        <title>Genome seq of P8.</title>
        <authorList>
            <person name="Seo T."/>
        </authorList>
    </citation>
    <scope>NUCLEOTIDE SEQUENCE [LARGE SCALE GENOMIC DNA]</scope>
    <source>
        <strain evidence="2 3">P8</strain>
    </source>
</reference>
<sequence length="266" mass="27630">MWRRRPARSELNASGCRLRGGARGDSSDVQQPSEASFRARPAVRLPAREARSVSQAAVVLTWQRLLAPPAHAFAGMATVVATGHPGLLACLHASGIAESLHVPARGEVRAQFGLGLPAEAPQPLGRGLVALIIDPDAGCIEPLAELLYAAEFEVQSAVDAQQATVLLSELQPALMICGDVAPLPARSLLIAARSLPQPAATVLYTDRPQPAAPRGEPDFGARCLKPMAGPAWWALLGELLSPRQMSSGAPATSASSIAAGRSALSA</sequence>
<proteinExistence type="predicted"/>
<feature type="region of interest" description="Disordered" evidence="1">
    <location>
        <begin position="1"/>
        <end position="37"/>
    </location>
</feature>
<protein>
    <recommendedName>
        <fullName evidence="4">Response regulatory domain-containing protein</fullName>
    </recommendedName>
</protein>
<evidence type="ECO:0000313" key="3">
    <source>
        <dbReference type="Proteomes" id="UP001200741"/>
    </source>
</evidence>
<gene>
    <name evidence="2" type="ORF">LXT13_08215</name>
</gene>
<accession>A0ABS8XUP0</accession>
<dbReference type="RefSeq" id="WP_233371353.1">
    <property type="nucleotide sequence ID" value="NZ_JAJTWU010000003.1"/>
</dbReference>
<evidence type="ECO:0000256" key="1">
    <source>
        <dbReference type="SAM" id="MobiDB-lite"/>
    </source>
</evidence>
<evidence type="ECO:0000313" key="2">
    <source>
        <dbReference type="EMBL" id="MCE4554429.1"/>
    </source>
</evidence>
<keyword evidence="3" id="KW-1185">Reference proteome</keyword>
<dbReference type="EMBL" id="JAJTWU010000003">
    <property type="protein sequence ID" value="MCE4554429.1"/>
    <property type="molecule type" value="Genomic_DNA"/>
</dbReference>
<organism evidence="2 3">
    <name type="scientific">Pelomonas cellulosilytica</name>
    <dbReference type="NCBI Taxonomy" id="2906762"/>
    <lineage>
        <taxon>Bacteria</taxon>
        <taxon>Pseudomonadati</taxon>
        <taxon>Pseudomonadota</taxon>
        <taxon>Betaproteobacteria</taxon>
        <taxon>Burkholderiales</taxon>
        <taxon>Sphaerotilaceae</taxon>
        <taxon>Roseateles</taxon>
    </lineage>
</organism>
<feature type="region of interest" description="Disordered" evidence="1">
    <location>
        <begin position="247"/>
        <end position="266"/>
    </location>
</feature>
<comment type="caution">
    <text evidence="2">The sequence shown here is derived from an EMBL/GenBank/DDBJ whole genome shotgun (WGS) entry which is preliminary data.</text>
</comment>
<feature type="compositionally biased region" description="Polar residues" evidence="1">
    <location>
        <begin position="247"/>
        <end position="256"/>
    </location>
</feature>